<keyword evidence="3" id="KW-0560">Oxidoreductase</keyword>
<dbReference type="InterPro" id="IPR023753">
    <property type="entry name" value="FAD/NAD-binding_dom"/>
</dbReference>
<dbReference type="InterPro" id="IPR036188">
    <property type="entry name" value="FAD/NAD-bd_sf"/>
</dbReference>
<dbReference type="Gene3D" id="3.50.50.60">
    <property type="entry name" value="FAD/NAD(P)-binding domain"/>
    <property type="match status" value="2"/>
</dbReference>
<proteinExistence type="predicted"/>
<sequence>MSNKTIKIGIIFCTCGSTLEEKIDFNFLQKQAENLTYVNYTLIEPLICKQKKEFWKSLKGKFNRLLFIGCSERSSLTFTEDKLSQILDYLEINKAFFETANIREHCVWVHKTESSKDITAKALDMLIMAHAKLIKNIPALETQNLAQEVLIVGGGVAGLSTALTLAELGVKSTIIEKKSHLGGITGQIPFLWQSEGSSSFCTSECVLPVLARDALFSEKVEVLTETEIADVEKKDVNFQINLVKKPEYVDPQLCIACGKCADICPEEGPNPFELGLKPKKAIGKGHFLLFPDTYAIDDSICSKCGKCVEVCPTSAINLDAKTKFIDKTIGSIVLATGFQPAELNKYKHLNPSNPKVITLTQFERLVAHRFFGKPPISVVFVLCQKDDVGYCSKLCCTITLKHAFRMASFFMGTEVTVLYKNLRPMGRNGEHYLKVAQERGVEFIQTEVKEITGDDWLEVKTNDGDFEADLVVLAEPLLPGEVNLMRQLGLQTDEFNYPIEFQPKVVRPGESLVERIFLAGASKGPKDVQDSIDSGAKAAFNAYSALKGKSQKHVSYIDPEKCSHCGLCVPMCPHSAIIREDTYPYFSIASHFCKGCGLCVSTCPSKAITLKNLEDAQILEMVDKAFSHAQPNKPRILAFLCYWCAYGAADLMGPKGFEIPLNVRTIRIRCSASFNIDLAIEILTQNKADGILIGGCPPKNCHHMWGNYLEDRRVKMVKGTLSAFGLKGDSLRFEYIGVTLYDKLAKILNAMSKNLTSKES</sequence>
<keyword evidence="2" id="KW-0479">Metal-binding</keyword>
<dbReference type="Gene3D" id="3.30.70.20">
    <property type="match status" value="3"/>
</dbReference>
<evidence type="ECO:0000256" key="1">
    <source>
        <dbReference type="ARBA" id="ARBA00022485"/>
    </source>
</evidence>
<evidence type="ECO:0000313" key="7">
    <source>
        <dbReference type="EMBL" id="SDN71558.1"/>
    </source>
</evidence>
<dbReference type="RefSeq" id="WP_200779113.1">
    <property type="nucleotide sequence ID" value="NZ_FNIN01000005.1"/>
</dbReference>
<dbReference type="InterPro" id="IPR003813">
    <property type="entry name" value="MvhD/FlpD"/>
</dbReference>
<dbReference type="STRING" id="206665.SAMN04488516_10586"/>
<protein>
    <submittedName>
        <fullName evidence="7">Heterodisulfide reductase subunit A</fullName>
    </submittedName>
</protein>
<dbReference type="InterPro" id="IPR050157">
    <property type="entry name" value="PSI_iron-sulfur_center"/>
</dbReference>
<evidence type="ECO:0000256" key="2">
    <source>
        <dbReference type="ARBA" id="ARBA00022723"/>
    </source>
</evidence>
<dbReference type="PANTHER" id="PTHR24960">
    <property type="entry name" value="PHOTOSYSTEM I IRON-SULFUR CENTER-RELATED"/>
    <property type="match status" value="1"/>
</dbReference>
<evidence type="ECO:0000259" key="6">
    <source>
        <dbReference type="PROSITE" id="PS51379"/>
    </source>
</evidence>
<dbReference type="EMBL" id="FNIN01000005">
    <property type="protein sequence ID" value="SDN71558.1"/>
    <property type="molecule type" value="Genomic_DNA"/>
</dbReference>
<evidence type="ECO:0000256" key="4">
    <source>
        <dbReference type="ARBA" id="ARBA00023004"/>
    </source>
</evidence>
<dbReference type="PANTHER" id="PTHR24960:SF79">
    <property type="entry name" value="PHOTOSYSTEM I IRON-SULFUR CENTER"/>
    <property type="match status" value="1"/>
</dbReference>
<feature type="domain" description="4Fe-4S ferredoxin-type" evidence="6">
    <location>
        <begin position="584"/>
        <end position="613"/>
    </location>
</feature>
<dbReference type="InterPro" id="IPR017896">
    <property type="entry name" value="4Fe4S_Fe-S-bd"/>
</dbReference>
<dbReference type="SUPFAM" id="SSF51905">
    <property type="entry name" value="FAD/NAD(P)-binding domain"/>
    <property type="match status" value="1"/>
</dbReference>
<evidence type="ECO:0000256" key="3">
    <source>
        <dbReference type="ARBA" id="ARBA00023002"/>
    </source>
</evidence>
<evidence type="ECO:0000313" key="8">
    <source>
        <dbReference type="Proteomes" id="UP000199602"/>
    </source>
</evidence>
<gene>
    <name evidence="7" type="ORF">SAMN04488516_10586</name>
</gene>
<accession>A0A1H0DNB3</accession>
<reference evidence="7 8" key="1">
    <citation type="submission" date="2016-10" db="EMBL/GenBank/DDBJ databases">
        <authorList>
            <person name="de Groot N.N."/>
        </authorList>
    </citation>
    <scope>NUCLEOTIDE SEQUENCE [LARGE SCALE GENOMIC DNA]</scope>
    <source>
        <strain evidence="7 8">DSM 15269</strain>
    </source>
</reference>
<keyword evidence="4" id="KW-0408">Iron</keyword>
<dbReference type="Pfam" id="PF07992">
    <property type="entry name" value="Pyr_redox_2"/>
    <property type="match status" value="1"/>
</dbReference>
<dbReference type="AlphaFoldDB" id="A0A1H0DNB3"/>
<dbReference type="SUPFAM" id="SSF54862">
    <property type="entry name" value="4Fe-4S ferredoxins"/>
    <property type="match status" value="1"/>
</dbReference>
<name>A0A1H0DNB3_9BACT</name>
<dbReference type="Pfam" id="PF14697">
    <property type="entry name" value="Fer4_21"/>
    <property type="match status" value="1"/>
</dbReference>
<evidence type="ECO:0000256" key="5">
    <source>
        <dbReference type="ARBA" id="ARBA00023014"/>
    </source>
</evidence>
<dbReference type="Pfam" id="PF13450">
    <property type="entry name" value="NAD_binding_8"/>
    <property type="match status" value="1"/>
</dbReference>
<feature type="domain" description="4Fe-4S ferredoxin-type" evidence="6">
    <location>
        <begin position="292"/>
        <end position="321"/>
    </location>
</feature>
<feature type="domain" description="4Fe-4S ferredoxin-type" evidence="6">
    <location>
        <begin position="244"/>
        <end position="274"/>
    </location>
</feature>
<keyword evidence="5" id="KW-0411">Iron-sulfur</keyword>
<dbReference type="Pfam" id="PF12838">
    <property type="entry name" value="Fer4_7"/>
    <property type="match status" value="1"/>
</dbReference>
<feature type="domain" description="4Fe-4S ferredoxin-type" evidence="6">
    <location>
        <begin position="553"/>
        <end position="582"/>
    </location>
</feature>
<dbReference type="GO" id="GO:0046872">
    <property type="term" value="F:metal ion binding"/>
    <property type="evidence" value="ECO:0007669"/>
    <property type="project" value="UniProtKB-KW"/>
</dbReference>
<dbReference type="InterPro" id="IPR017900">
    <property type="entry name" value="4Fe4S_Fe_S_CS"/>
</dbReference>
<organism evidence="7 8">
    <name type="scientific">Desulfonauticus submarinus</name>
    <dbReference type="NCBI Taxonomy" id="206665"/>
    <lineage>
        <taxon>Bacteria</taxon>
        <taxon>Pseudomonadati</taxon>
        <taxon>Thermodesulfobacteriota</taxon>
        <taxon>Desulfovibrionia</taxon>
        <taxon>Desulfovibrionales</taxon>
        <taxon>Desulfonauticaceae</taxon>
        <taxon>Desulfonauticus</taxon>
    </lineage>
</organism>
<dbReference type="Proteomes" id="UP000199602">
    <property type="component" value="Unassembled WGS sequence"/>
</dbReference>
<dbReference type="GO" id="GO:0016491">
    <property type="term" value="F:oxidoreductase activity"/>
    <property type="evidence" value="ECO:0007669"/>
    <property type="project" value="UniProtKB-KW"/>
</dbReference>
<keyword evidence="8" id="KW-1185">Reference proteome</keyword>
<dbReference type="PROSITE" id="PS00198">
    <property type="entry name" value="4FE4S_FER_1"/>
    <property type="match status" value="4"/>
</dbReference>
<dbReference type="GO" id="GO:0051539">
    <property type="term" value="F:4 iron, 4 sulfur cluster binding"/>
    <property type="evidence" value="ECO:0007669"/>
    <property type="project" value="UniProtKB-KW"/>
</dbReference>
<dbReference type="PROSITE" id="PS51379">
    <property type="entry name" value="4FE4S_FER_2"/>
    <property type="match status" value="4"/>
</dbReference>
<dbReference type="Pfam" id="PF02662">
    <property type="entry name" value="FlpD"/>
    <property type="match status" value="1"/>
</dbReference>
<keyword evidence="1" id="KW-0004">4Fe-4S</keyword>